<proteinExistence type="predicted"/>
<dbReference type="EMBL" id="BOOY01000016">
    <property type="protein sequence ID" value="GIJ02947.1"/>
    <property type="molecule type" value="Genomic_DNA"/>
</dbReference>
<organism evidence="3 4">
    <name type="scientific">Spirilliplanes yamanashiensis</name>
    <dbReference type="NCBI Taxonomy" id="42233"/>
    <lineage>
        <taxon>Bacteria</taxon>
        <taxon>Bacillati</taxon>
        <taxon>Actinomycetota</taxon>
        <taxon>Actinomycetes</taxon>
        <taxon>Micromonosporales</taxon>
        <taxon>Micromonosporaceae</taxon>
        <taxon>Spirilliplanes</taxon>
    </lineage>
</organism>
<name>A0A8J3Y7Q1_9ACTN</name>
<comment type="caution">
    <text evidence="3">The sequence shown here is derived from an EMBL/GenBank/DDBJ whole genome shotgun (WGS) entry which is preliminary data.</text>
</comment>
<reference evidence="3" key="1">
    <citation type="submission" date="2021-01" db="EMBL/GenBank/DDBJ databases">
        <title>Whole genome shotgun sequence of Spirilliplanes yamanashiensis NBRC 15828.</title>
        <authorList>
            <person name="Komaki H."/>
            <person name="Tamura T."/>
        </authorList>
    </citation>
    <scope>NUCLEOTIDE SEQUENCE</scope>
    <source>
        <strain evidence="3">NBRC 15828</strain>
    </source>
</reference>
<keyword evidence="1" id="KW-0472">Membrane</keyword>
<keyword evidence="1" id="KW-1133">Transmembrane helix</keyword>
<dbReference type="AlphaFoldDB" id="A0A8J3Y7Q1"/>
<feature type="transmembrane region" description="Helical" evidence="1">
    <location>
        <begin position="42"/>
        <end position="60"/>
    </location>
</feature>
<protein>
    <recommendedName>
        <fullName evidence="2">DUF2231 domain-containing protein</fullName>
    </recommendedName>
</protein>
<dbReference type="Proteomes" id="UP000652013">
    <property type="component" value="Unassembled WGS sequence"/>
</dbReference>
<gene>
    <name evidence="3" type="ORF">Sya03_22990</name>
</gene>
<evidence type="ECO:0000313" key="4">
    <source>
        <dbReference type="Proteomes" id="UP000652013"/>
    </source>
</evidence>
<feature type="transmembrane region" description="Helical" evidence="1">
    <location>
        <begin position="120"/>
        <end position="142"/>
    </location>
</feature>
<sequence length="156" mass="16235">MFEEIAGIPAHPLLVHAAVVFVPLLALAAVAYAFLPFVRPHLRWVLALLAVAAPVAALLAKLSGDAFLARLGRAGRISDEYVPRLAQHQDLGTWTLYAALALGVLTLALVVLVRPGAGRTVPALALGALTLVAAGASLYFVVRTGDTGAQAVWNGQ</sequence>
<evidence type="ECO:0000259" key="2">
    <source>
        <dbReference type="Pfam" id="PF09990"/>
    </source>
</evidence>
<dbReference type="RefSeq" id="WP_203938226.1">
    <property type="nucleotide sequence ID" value="NZ_BAAAGJ010000005.1"/>
</dbReference>
<evidence type="ECO:0000256" key="1">
    <source>
        <dbReference type="SAM" id="Phobius"/>
    </source>
</evidence>
<keyword evidence="1" id="KW-0812">Transmembrane</keyword>
<accession>A0A8J3Y7Q1</accession>
<evidence type="ECO:0000313" key="3">
    <source>
        <dbReference type="EMBL" id="GIJ02947.1"/>
    </source>
</evidence>
<dbReference type="InterPro" id="IPR019251">
    <property type="entry name" value="DUF2231_TM"/>
</dbReference>
<feature type="domain" description="DUF2231" evidence="2">
    <location>
        <begin position="7"/>
        <end position="154"/>
    </location>
</feature>
<feature type="transmembrane region" description="Helical" evidence="1">
    <location>
        <begin position="94"/>
        <end position="113"/>
    </location>
</feature>
<dbReference type="Pfam" id="PF09990">
    <property type="entry name" value="DUF2231"/>
    <property type="match status" value="1"/>
</dbReference>
<feature type="transmembrane region" description="Helical" evidence="1">
    <location>
        <begin position="13"/>
        <end position="35"/>
    </location>
</feature>
<keyword evidence="4" id="KW-1185">Reference proteome</keyword>